<dbReference type="InParanoid" id="D8RVP1"/>
<dbReference type="HOGENOM" id="CLU_141297_0_0_1"/>
<keyword evidence="4" id="KW-1185">Reference proteome</keyword>
<dbReference type="Gramene" id="EFJ23810">
    <property type="protein sequence ID" value="EFJ23810"/>
    <property type="gene ID" value="SELMODRAFT_415304"/>
</dbReference>
<organism evidence="4">
    <name type="scientific">Selaginella moellendorffii</name>
    <name type="common">Spikemoss</name>
    <dbReference type="NCBI Taxonomy" id="88036"/>
    <lineage>
        <taxon>Eukaryota</taxon>
        <taxon>Viridiplantae</taxon>
        <taxon>Streptophyta</taxon>
        <taxon>Embryophyta</taxon>
        <taxon>Tracheophyta</taxon>
        <taxon>Lycopodiopsida</taxon>
        <taxon>Selaginellales</taxon>
        <taxon>Selaginellaceae</taxon>
        <taxon>Selaginella</taxon>
    </lineage>
</organism>
<evidence type="ECO:0000313" key="4">
    <source>
        <dbReference type="Proteomes" id="UP000001514"/>
    </source>
</evidence>
<name>D8RVP1_SELML</name>
<accession>D8RVP1</accession>
<evidence type="ECO:0000256" key="1">
    <source>
        <dbReference type="SAM" id="Coils"/>
    </source>
</evidence>
<dbReference type="EMBL" id="GL377591">
    <property type="protein sequence ID" value="EFJ23810.1"/>
    <property type="molecule type" value="Genomic_DNA"/>
</dbReference>
<sequence length="158" mass="18307">MGVSGILSYLEYALLHKIFVMKIFGRHVRSEQAMAEASDLSPISLTLNDYRVTLDNGQWTSDYPDDGRTDHAPPSGAMEKEVIRLRNDKRRLMRDLEKFKRQAREMDELKERWSNLDFKYQLLMDMWTLKQLDTEKQASSRAHSPTSNKNSPRAGTPS</sequence>
<dbReference type="Proteomes" id="UP000001514">
    <property type="component" value="Unassembled WGS sequence"/>
</dbReference>
<feature type="coiled-coil region" evidence="1">
    <location>
        <begin position="82"/>
        <end position="116"/>
    </location>
</feature>
<evidence type="ECO:0000313" key="3">
    <source>
        <dbReference type="EMBL" id="EFJ23810.1"/>
    </source>
</evidence>
<evidence type="ECO:0000256" key="2">
    <source>
        <dbReference type="SAM" id="MobiDB-lite"/>
    </source>
</evidence>
<dbReference type="KEGG" id="smo:SELMODRAFT_415304"/>
<dbReference type="OMA" id="NGHWTAD"/>
<keyword evidence="1" id="KW-0175">Coiled coil</keyword>
<gene>
    <name evidence="3" type="ORF">SELMODRAFT_415304</name>
</gene>
<protein>
    <submittedName>
        <fullName evidence="3">Uncharacterized protein</fullName>
    </submittedName>
</protein>
<proteinExistence type="predicted"/>
<reference evidence="3 4" key="1">
    <citation type="journal article" date="2011" name="Science">
        <title>The Selaginella genome identifies genetic changes associated with the evolution of vascular plants.</title>
        <authorList>
            <person name="Banks J.A."/>
            <person name="Nishiyama T."/>
            <person name="Hasebe M."/>
            <person name="Bowman J.L."/>
            <person name="Gribskov M."/>
            <person name="dePamphilis C."/>
            <person name="Albert V.A."/>
            <person name="Aono N."/>
            <person name="Aoyama T."/>
            <person name="Ambrose B.A."/>
            <person name="Ashton N.W."/>
            <person name="Axtell M.J."/>
            <person name="Barker E."/>
            <person name="Barker M.S."/>
            <person name="Bennetzen J.L."/>
            <person name="Bonawitz N.D."/>
            <person name="Chapple C."/>
            <person name="Cheng C."/>
            <person name="Correa L.G."/>
            <person name="Dacre M."/>
            <person name="DeBarry J."/>
            <person name="Dreyer I."/>
            <person name="Elias M."/>
            <person name="Engstrom E.M."/>
            <person name="Estelle M."/>
            <person name="Feng L."/>
            <person name="Finet C."/>
            <person name="Floyd S.K."/>
            <person name="Frommer W.B."/>
            <person name="Fujita T."/>
            <person name="Gramzow L."/>
            <person name="Gutensohn M."/>
            <person name="Harholt J."/>
            <person name="Hattori M."/>
            <person name="Heyl A."/>
            <person name="Hirai T."/>
            <person name="Hiwatashi Y."/>
            <person name="Ishikawa M."/>
            <person name="Iwata M."/>
            <person name="Karol K.G."/>
            <person name="Koehler B."/>
            <person name="Kolukisaoglu U."/>
            <person name="Kubo M."/>
            <person name="Kurata T."/>
            <person name="Lalonde S."/>
            <person name="Li K."/>
            <person name="Li Y."/>
            <person name="Litt A."/>
            <person name="Lyons E."/>
            <person name="Manning G."/>
            <person name="Maruyama T."/>
            <person name="Michael T.P."/>
            <person name="Mikami K."/>
            <person name="Miyazaki S."/>
            <person name="Morinaga S."/>
            <person name="Murata T."/>
            <person name="Mueller-Roeber B."/>
            <person name="Nelson D.R."/>
            <person name="Obara M."/>
            <person name="Oguri Y."/>
            <person name="Olmstead R.G."/>
            <person name="Onodera N."/>
            <person name="Petersen B.L."/>
            <person name="Pils B."/>
            <person name="Prigge M."/>
            <person name="Rensing S.A."/>
            <person name="Riano-Pachon D.M."/>
            <person name="Roberts A.W."/>
            <person name="Sato Y."/>
            <person name="Scheller H.V."/>
            <person name="Schulz B."/>
            <person name="Schulz C."/>
            <person name="Shakirov E.V."/>
            <person name="Shibagaki N."/>
            <person name="Shinohara N."/>
            <person name="Shippen D.E."/>
            <person name="Soerensen I."/>
            <person name="Sotooka R."/>
            <person name="Sugimoto N."/>
            <person name="Sugita M."/>
            <person name="Sumikawa N."/>
            <person name="Tanurdzic M."/>
            <person name="Theissen G."/>
            <person name="Ulvskov P."/>
            <person name="Wakazuki S."/>
            <person name="Weng J.K."/>
            <person name="Willats W.W."/>
            <person name="Wipf D."/>
            <person name="Wolf P.G."/>
            <person name="Yang L."/>
            <person name="Zimmer A.D."/>
            <person name="Zhu Q."/>
            <person name="Mitros T."/>
            <person name="Hellsten U."/>
            <person name="Loque D."/>
            <person name="Otillar R."/>
            <person name="Salamov A."/>
            <person name="Schmutz J."/>
            <person name="Shapiro H."/>
            <person name="Lindquist E."/>
            <person name="Lucas S."/>
            <person name="Rokhsar D."/>
            <person name="Grigoriev I.V."/>
        </authorList>
    </citation>
    <scope>NUCLEOTIDE SEQUENCE [LARGE SCALE GENOMIC DNA]</scope>
</reference>
<feature type="compositionally biased region" description="Polar residues" evidence="2">
    <location>
        <begin position="139"/>
        <end position="158"/>
    </location>
</feature>
<dbReference type="AlphaFoldDB" id="D8RVP1"/>
<feature type="region of interest" description="Disordered" evidence="2">
    <location>
        <begin position="134"/>
        <end position="158"/>
    </location>
</feature>